<dbReference type="GO" id="GO:0019243">
    <property type="term" value="P:methylglyoxal catabolic process to D-lactate via S-lactoyl-glutathione"/>
    <property type="evidence" value="ECO:0007669"/>
    <property type="project" value="InterPro"/>
</dbReference>
<dbReference type="Proteomes" id="UP000017200">
    <property type="component" value="Unassembled WGS sequence"/>
</dbReference>
<sequence>MHSAAPHSRSALNPEPARRTLSKMKIVPVPCRSDNYMYLLSDGTSNSAAVVDPYDVAKVHDAAKKEGLQVGQWLLTTHHHADHSGGNDDFVKAHPGVTVTGGSDKSPGVNKLLKHQETFDIGTLKVTAIHTPCHTQDHICYYVEDTKSDERAVFTGDTLFVSGCGRFFEGTAQEMHEALNKRLAQLPDDTKTYVGHEYTKSNVAFSSHVDPENPAIKSLVDFANKNEVTTGKFTLGDEKKHNVFMRLGSQAVKDKAHSQDEVACMQWLREAKNNFRG</sequence>
<evidence type="ECO:0000256" key="5">
    <source>
        <dbReference type="ARBA" id="ARBA00011917"/>
    </source>
</evidence>
<evidence type="ECO:0000256" key="4">
    <source>
        <dbReference type="ARBA" id="ARBA00006759"/>
    </source>
</evidence>
<feature type="domain" description="Metallo-beta-lactamase" evidence="10">
    <location>
        <begin position="34"/>
        <end position="196"/>
    </location>
</feature>
<reference evidence="11" key="2">
    <citation type="submission" date="2010-11" db="EMBL/GenBank/DDBJ databases">
        <authorList>
            <consortium name="The Broad Institute Genome Sequencing Platform"/>
            <person name="Earl A."/>
            <person name="Ward D."/>
            <person name="Feldgarden M."/>
            <person name="Gevers D."/>
            <person name="Butler R."/>
            <person name="Young S.K."/>
            <person name="Zeng Q."/>
            <person name="Gargeya S."/>
            <person name="Fitzgerald M."/>
            <person name="Haas B."/>
            <person name="Abouelleil A."/>
            <person name="Alvarado L."/>
            <person name="Arachchi H.M."/>
            <person name="Berlin A."/>
            <person name="Brown A."/>
            <person name="Chapman S.B."/>
            <person name="Chen Z."/>
            <person name="Dunbar C."/>
            <person name="Freedman E."/>
            <person name="Gearin G."/>
            <person name="Gellesch M."/>
            <person name="Goldberg J."/>
            <person name="Griggs A."/>
            <person name="Gujja S."/>
            <person name="Heilman E."/>
            <person name="Heiman D."/>
            <person name="Howarth C."/>
            <person name="Larson L."/>
            <person name="Lui A."/>
            <person name="MacDonald P.J.P."/>
            <person name="Mehta T."/>
            <person name="Montmayeur A."/>
            <person name="Murphy C."/>
            <person name="Neiman D."/>
            <person name="Pearson M."/>
            <person name="Priest M."/>
            <person name="Roberts A."/>
            <person name="Saif S."/>
            <person name="Shea T."/>
            <person name="Shenoy N."/>
            <person name="Sisk P."/>
            <person name="Stolte C."/>
            <person name="Sykes S."/>
            <person name="White J."/>
            <person name="Yandava C."/>
            <person name="Wortman J."/>
            <person name="Nusbaum C."/>
            <person name="Birren B."/>
        </authorList>
    </citation>
    <scope>NUCLEOTIDE SEQUENCE</scope>
    <source>
        <strain evidence="11">P1A1 Lamole</strain>
    </source>
</reference>
<reference evidence="11 13" key="3">
    <citation type="journal article" date="2015" name="BMC Genomics">
        <title>Sex and parasites: genomic and transcriptomic analysis of Microbotryum lychnidis-dioicae, the biotrophic and plant-castrating anther smut fungus.</title>
        <authorList>
            <person name="Perlin M.H."/>
            <person name="Amselem J."/>
            <person name="Fontanillas E."/>
            <person name="Toh S.S."/>
            <person name="Chen Z."/>
            <person name="Goldberg J."/>
            <person name="Duplessis S."/>
            <person name="Henrissat B."/>
            <person name="Young S."/>
            <person name="Zeng Q."/>
            <person name="Aguileta G."/>
            <person name="Petit E."/>
            <person name="Badouin H."/>
            <person name="Andrews J."/>
            <person name="Razeeq D."/>
            <person name="Gabaldon T."/>
            <person name="Quesneville H."/>
            <person name="Giraud T."/>
            <person name="Hood M.E."/>
            <person name="Schultz D.J."/>
            <person name="Cuomo C.A."/>
        </authorList>
    </citation>
    <scope>NUCLEOTIDE SEQUENCE [LARGE SCALE GENOMIC DNA]</scope>
    <source>
        <strain evidence="11">P1A1 Lamole</strain>
        <strain evidence="13">p1A1 Lamole</strain>
    </source>
</reference>
<dbReference type="HAMAP" id="MF_01374">
    <property type="entry name" value="Glyoxalase_2"/>
    <property type="match status" value="1"/>
</dbReference>
<evidence type="ECO:0000313" key="11">
    <source>
        <dbReference type="EMBL" id="KDE04625.1"/>
    </source>
</evidence>
<evidence type="ECO:0000256" key="1">
    <source>
        <dbReference type="ARBA" id="ARBA00001623"/>
    </source>
</evidence>
<dbReference type="CDD" id="cd07723">
    <property type="entry name" value="hydroxyacylglutathione_hydrolase_MBL-fold"/>
    <property type="match status" value="1"/>
</dbReference>
<accession>U5HCP7</accession>
<keyword evidence="13" id="KW-1185">Reference proteome</keyword>
<keyword evidence="7 11" id="KW-0378">Hydrolase</keyword>
<dbReference type="STRING" id="683840.U5HCP7"/>
<dbReference type="OrthoDB" id="515692at2759"/>
<protein>
    <recommendedName>
        <fullName evidence="5">hydroxyacylglutathione hydrolase</fullName>
        <ecNumber evidence="5">3.1.2.6</ecNumber>
    </recommendedName>
    <alternativeName>
        <fullName evidence="9">Glyoxalase II</fullName>
    </alternativeName>
</protein>
<dbReference type="InterPro" id="IPR017782">
    <property type="entry name" value="Hydroxyacylglutathione_Hdrlase"/>
</dbReference>
<dbReference type="InterPro" id="IPR032282">
    <property type="entry name" value="HAGH_C"/>
</dbReference>
<evidence type="ECO:0000256" key="6">
    <source>
        <dbReference type="ARBA" id="ARBA00022723"/>
    </source>
</evidence>
<dbReference type="EnsemblFungi" id="MVLG_04925T0">
    <property type="protein sequence ID" value="MVLG_04925T0"/>
    <property type="gene ID" value="MVLG_04925"/>
</dbReference>
<dbReference type="InParanoid" id="U5HCP7"/>
<comment type="catalytic activity">
    <reaction evidence="1">
        <text>an S-(2-hydroxyacyl)glutathione + H2O = a 2-hydroxy carboxylate + glutathione + H(+)</text>
        <dbReference type="Rhea" id="RHEA:21864"/>
        <dbReference type="ChEBI" id="CHEBI:15377"/>
        <dbReference type="ChEBI" id="CHEBI:15378"/>
        <dbReference type="ChEBI" id="CHEBI:57925"/>
        <dbReference type="ChEBI" id="CHEBI:58896"/>
        <dbReference type="ChEBI" id="CHEBI:71261"/>
        <dbReference type="EC" id="3.1.2.6"/>
    </reaction>
</comment>
<reference evidence="12" key="4">
    <citation type="submission" date="2015-06" db="UniProtKB">
        <authorList>
            <consortium name="EnsemblFungi"/>
        </authorList>
    </citation>
    <scope>IDENTIFICATION</scope>
</reference>
<dbReference type="GO" id="GO:0046872">
    <property type="term" value="F:metal ion binding"/>
    <property type="evidence" value="ECO:0007669"/>
    <property type="project" value="UniProtKB-KW"/>
</dbReference>
<gene>
    <name evidence="11" type="ORF">MVLG_04925</name>
</gene>
<dbReference type="EMBL" id="AEIJ01000487">
    <property type="status" value="NOT_ANNOTATED_CDS"/>
    <property type="molecule type" value="Genomic_DNA"/>
</dbReference>
<dbReference type="PANTHER" id="PTHR11935:SF94">
    <property type="entry name" value="TENZING NORGAY, ISOFORM C"/>
    <property type="match status" value="1"/>
</dbReference>
<keyword evidence="8" id="KW-0862">Zinc</keyword>
<evidence type="ECO:0000259" key="10">
    <source>
        <dbReference type="SMART" id="SM00849"/>
    </source>
</evidence>
<proteinExistence type="inferred from homology"/>
<evidence type="ECO:0000256" key="2">
    <source>
        <dbReference type="ARBA" id="ARBA00001947"/>
    </source>
</evidence>
<evidence type="ECO:0000256" key="7">
    <source>
        <dbReference type="ARBA" id="ARBA00022801"/>
    </source>
</evidence>
<dbReference type="SMART" id="SM00849">
    <property type="entry name" value="Lactamase_B"/>
    <property type="match status" value="1"/>
</dbReference>
<comment type="pathway">
    <text evidence="3">Secondary metabolite metabolism; methylglyoxal degradation; (R)-lactate from methylglyoxal: step 2/2.</text>
</comment>
<dbReference type="PANTHER" id="PTHR11935">
    <property type="entry name" value="BETA LACTAMASE DOMAIN"/>
    <property type="match status" value="1"/>
</dbReference>
<comment type="cofactor">
    <cofactor evidence="2">
        <name>Zn(2+)</name>
        <dbReference type="ChEBI" id="CHEBI:29105"/>
    </cofactor>
</comment>
<keyword evidence="6" id="KW-0479">Metal-binding</keyword>
<evidence type="ECO:0000313" key="12">
    <source>
        <dbReference type="EnsemblFungi" id="MVLG_04925T0"/>
    </source>
</evidence>
<dbReference type="AlphaFoldDB" id="U5HCP7"/>
<evidence type="ECO:0000256" key="3">
    <source>
        <dbReference type="ARBA" id="ARBA00004963"/>
    </source>
</evidence>
<dbReference type="NCBIfam" id="TIGR03413">
    <property type="entry name" value="GSH_gloB"/>
    <property type="match status" value="1"/>
</dbReference>
<dbReference type="EC" id="3.1.2.6" evidence="5"/>
<evidence type="ECO:0000256" key="8">
    <source>
        <dbReference type="ARBA" id="ARBA00022833"/>
    </source>
</evidence>
<dbReference type="InterPro" id="IPR036866">
    <property type="entry name" value="RibonucZ/Hydroxyglut_hydro"/>
</dbReference>
<name>U5HCP7_USTV1</name>
<comment type="similarity">
    <text evidence="4">Belongs to the metallo-beta-lactamase superfamily. Glyoxalase II family.</text>
</comment>
<dbReference type="Pfam" id="PF16123">
    <property type="entry name" value="HAGH_C"/>
    <property type="match status" value="1"/>
</dbReference>
<dbReference type="EMBL" id="GL541702">
    <property type="protein sequence ID" value="KDE04625.1"/>
    <property type="molecule type" value="Genomic_DNA"/>
</dbReference>
<evidence type="ECO:0000256" key="9">
    <source>
        <dbReference type="ARBA" id="ARBA00031044"/>
    </source>
</evidence>
<dbReference type="FunCoup" id="U5HCP7">
    <property type="interactions" value="106"/>
</dbReference>
<dbReference type="Pfam" id="PF00753">
    <property type="entry name" value="Lactamase_B"/>
    <property type="match status" value="1"/>
</dbReference>
<dbReference type="InterPro" id="IPR001279">
    <property type="entry name" value="Metallo-B-lactamas"/>
</dbReference>
<dbReference type="SUPFAM" id="SSF56281">
    <property type="entry name" value="Metallo-hydrolase/oxidoreductase"/>
    <property type="match status" value="1"/>
</dbReference>
<dbReference type="InterPro" id="IPR035680">
    <property type="entry name" value="Clx_II_MBL"/>
</dbReference>
<dbReference type="OMA" id="NYIWLLQ"/>
<evidence type="ECO:0000313" key="13">
    <source>
        <dbReference type="Proteomes" id="UP000017200"/>
    </source>
</evidence>
<reference evidence="13" key="1">
    <citation type="submission" date="2010-11" db="EMBL/GenBank/DDBJ databases">
        <title>The genome sequence of Microbotryum violaceum strain p1A1 Lamole.</title>
        <authorList>
            <person name="Cuomo C."/>
            <person name="Perlin M."/>
            <person name="Young S.K."/>
            <person name="Zeng Q."/>
            <person name="Gargeya S."/>
            <person name="Alvarado L."/>
            <person name="Berlin A."/>
            <person name="Chapman S.B."/>
            <person name="Chen Z."/>
            <person name="Freedman E."/>
            <person name="Gellesch M."/>
            <person name="Goldberg J."/>
            <person name="Griggs A."/>
            <person name="Gujja S."/>
            <person name="Heilman E."/>
            <person name="Heiman D."/>
            <person name="Howarth C."/>
            <person name="Mehta T."/>
            <person name="Neiman D."/>
            <person name="Pearson M."/>
            <person name="Roberts A."/>
            <person name="Saif S."/>
            <person name="Shea T."/>
            <person name="Shenoy N."/>
            <person name="Sisk P."/>
            <person name="Stolte C."/>
            <person name="Sykes S."/>
            <person name="White J."/>
            <person name="Yandava C."/>
            <person name="Haas B."/>
            <person name="Nusbaum C."/>
            <person name="Birren B."/>
        </authorList>
    </citation>
    <scope>NUCLEOTIDE SEQUENCE [LARGE SCALE GENOMIC DNA]</scope>
    <source>
        <strain evidence="13">p1A1 Lamole</strain>
    </source>
</reference>
<dbReference type="GO" id="GO:0004416">
    <property type="term" value="F:hydroxyacylglutathione hydrolase activity"/>
    <property type="evidence" value="ECO:0007669"/>
    <property type="project" value="UniProtKB-EC"/>
</dbReference>
<organism evidence="11">
    <name type="scientific">Microbotryum lychnidis-dioicae (strain p1A1 Lamole / MvSl-1064)</name>
    <name type="common">Anther smut fungus</name>
    <dbReference type="NCBI Taxonomy" id="683840"/>
    <lineage>
        <taxon>Eukaryota</taxon>
        <taxon>Fungi</taxon>
        <taxon>Dikarya</taxon>
        <taxon>Basidiomycota</taxon>
        <taxon>Pucciniomycotina</taxon>
        <taxon>Microbotryomycetes</taxon>
        <taxon>Microbotryales</taxon>
        <taxon>Microbotryaceae</taxon>
        <taxon>Microbotryum</taxon>
    </lineage>
</organism>
<dbReference type="UniPathway" id="UPA00619">
    <property type="reaction ID" value="UER00676"/>
</dbReference>
<dbReference type="Gene3D" id="3.60.15.10">
    <property type="entry name" value="Ribonuclease Z/Hydroxyacylglutathione hydrolase-like"/>
    <property type="match status" value="1"/>
</dbReference>
<dbReference type="HOGENOM" id="CLU_030571_4_0_1"/>